<protein>
    <submittedName>
        <fullName evidence="1">Meiotic recombination protein Rec12p</fullName>
    </submittedName>
</protein>
<organism evidence="1 2">
    <name type="scientific">[Candida] jaroonii</name>
    <dbReference type="NCBI Taxonomy" id="467808"/>
    <lineage>
        <taxon>Eukaryota</taxon>
        <taxon>Fungi</taxon>
        <taxon>Dikarya</taxon>
        <taxon>Ascomycota</taxon>
        <taxon>Saccharomycotina</taxon>
        <taxon>Pichiomycetes</taxon>
        <taxon>Debaryomycetaceae</taxon>
        <taxon>Yamadazyma</taxon>
    </lineage>
</organism>
<accession>A0ACA9Y5H6</accession>
<evidence type="ECO:0000313" key="2">
    <source>
        <dbReference type="Proteomes" id="UP001152531"/>
    </source>
</evidence>
<gene>
    <name evidence="1" type="ORF">CLIB1444_02S13256</name>
</gene>
<keyword evidence="2" id="KW-1185">Reference proteome</keyword>
<name>A0ACA9Y5H6_9ASCO</name>
<dbReference type="EMBL" id="CALSDN010000002">
    <property type="protein sequence ID" value="CAH6719643.1"/>
    <property type="molecule type" value="Genomic_DNA"/>
</dbReference>
<sequence>MFGSPIKDYLLKICCQIYDLIHLCKPFEFHLLTKTGHRSKLQSISSKSSELQKVSSIIQVLQVIYKNLSQNKITTKRDIFYNNVKLFKSQQFSNKIIDSIAVSFSLDLAEFNIYPNQKGLVFKNSMKEPILVPMKYESLSLGDIELIVIIEKDAVFKSFCHFIRKFGNLSSVLVVTGKGCPDNLTKQFVNYLTTLNVPIWGFMDSDIYGFHIFKSFINSAKFLFKFKGFWLANSESNSLITISLRDFKLMQNFLCHPNQQVDEIELKVWRREIQRGLFLFKKAEMEAIESECAAGNPNIYIFETIYPFLHDEENTYNSGNSRYSSIDSSLTVAEFSSQHSLDTQLGSI</sequence>
<proteinExistence type="predicted"/>
<reference evidence="1" key="1">
    <citation type="submission" date="2022-06" db="EMBL/GenBank/DDBJ databases">
        <authorList>
            <person name="Legras J.-L."/>
            <person name="Devillers H."/>
            <person name="Grondin C."/>
        </authorList>
    </citation>
    <scope>NUCLEOTIDE SEQUENCE</scope>
    <source>
        <strain evidence="1">CLIB 1444</strain>
    </source>
</reference>
<dbReference type="Proteomes" id="UP001152531">
    <property type="component" value="Unassembled WGS sequence"/>
</dbReference>
<evidence type="ECO:0000313" key="1">
    <source>
        <dbReference type="EMBL" id="CAH6719643.1"/>
    </source>
</evidence>
<comment type="caution">
    <text evidence="1">The sequence shown here is derived from an EMBL/GenBank/DDBJ whole genome shotgun (WGS) entry which is preliminary data.</text>
</comment>